<evidence type="ECO:0000256" key="8">
    <source>
        <dbReference type="ARBA" id="ARBA00023128"/>
    </source>
</evidence>
<proteinExistence type="inferred from homology"/>
<keyword evidence="9 10" id="KW-0472">Membrane</keyword>
<feature type="region of interest" description="Disordered" evidence="11">
    <location>
        <begin position="385"/>
        <end position="422"/>
    </location>
</feature>
<evidence type="ECO:0000256" key="5">
    <source>
        <dbReference type="ARBA" id="ARBA00022787"/>
    </source>
</evidence>
<evidence type="ECO:0000256" key="9">
    <source>
        <dbReference type="ARBA" id="ARBA00023136"/>
    </source>
</evidence>
<dbReference type="GO" id="GO:0015914">
    <property type="term" value="P:phospholipid transport"/>
    <property type="evidence" value="ECO:0007669"/>
    <property type="project" value="TreeGrafter"/>
</dbReference>
<keyword evidence="6" id="KW-0445">Lipid transport</keyword>
<dbReference type="OrthoDB" id="17927at2759"/>
<evidence type="ECO:0000256" key="6">
    <source>
        <dbReference type="ARBA" id="ARBA00023055"/>
    </source>
</evidence>
<comment type="subcellular location">
    <subcellularLocation>
        <location evidence="1">Membrane</location>
    </subcellularLocation>
    <subcellularLocation>
        <location evidence="10">Mitochondrion outer membrane</location>
        <topology evidence="10">Multi-pass membrane protein</topology>
    </subcellularLocation>
    <text evidence="10">The ERMES/MDM complex localizes to a few discrete foci (around 10 per single cell), that represent mitochondria-endoplasmic reticulum junctions. These foci are often found next to mtDNA nucleoids.</text>
</comment>
<evidence type="ECO:0000256" key="4">
    <source>
        <dbReference type="ARBA" id="ARBA00022692"/>
    </source>
</evidence>
<dbReference type="STRING" id="45286.A0A0X8HVZ1"/>
<dbReference type="InterPro" id="IPR058825">
    <property type="entry name" value="MDM34_N"/>
</dbReference>
<dbReference type="EMBL" id="CP014247">
    <property type="protein sequence ID" value="AMD22434.1"/>
    <property type="molecule type" value="Genomic_DNA"/>
</dbReference>
<dbReference type="GO" id="GO:1990456">
    <property type="term" value="P:mitochondrion-endoplasmic reticulum membrane tethering"/>
    <property type="evidence" value="ECO:0007669"/>
    <property type="project" value="TreeGrafter"/>
</dbReference>
<dbReference type="Pfam" id="PF26545">
    <property type="entry name" value="Mdm34_N"/>
    <property type="match status" value="1"/>
</dbReference>
<name>A0A0X8HVZ1_9SACH</name>
<feature type="domain" description="SMP-LTD" evidence="12">
    <location>
        <begin position="1"/>
        <end position="227"/>
    </location>
</feature>
<sequence length="543" mass="60768">MSFIFNKETFEDNSFNEEMRKKLTRALNADQKETEPLNTGPLATEQPGGSRSAASRRGSATTQDAKSGFRKVDILKSGITVTNVEFPTIPRLEILDLDVSTQAKSLIKGICKVSCRDAMVQITTEIEANLLLLHVTSSPKFVIPKLISNDSFTVPITMTFDKIHLEAISNIFVKNTGVGISFNDVNLDFQFQCSIKLLQSSIEKRLKASMEAVFKDVLPSVIFNMSQRWFTHGDTNTPVSENPDYDVSDLVHQPRTILDDSDLSDLSPANMLRLSTLVSSRQTLCLNSTAVNTISTIPGCLERQNLHRFNLRIPSLNNYYGEKDNDLNDDRDSTPPRLMGRSKGTPLPRTLSTVKNTLPSHVLNSDFYDLKTIAAIQTKIFERTGEKETSLRRRKIRIKKNSKREESLPLPPPKIPQPKTTVEQDPVLAESPQISPKSAKTPLVVCAPLTGHPNKLYLHLAALEELHNKQKRSEVQELRSPLYPHVCNKKFCIVPQHSSDTKDPSALLFDNGKRFGFVGLINSNSCRWGNDPPPPYRETVNSD</sequence>
<dbReference type="HAMAP" id="MF_03105">
    <property type="entry name" value="Mdm34"/>
    <property type="match status" value="1"/>
</dbReference>
<keyword evidence="8 10" id="KW-0496">Mitochondrion</keyword>
<gene>
    <name evidence="10" type="primary">MDM34</name>
    <name evidence="13" type="ORF">AW171_hschr74471</name>
</gene>
<feature type="compositionally biased region" description="Basic residues" evidence="11">
    <location>
        <begin position="392"/>
        <end position="402"/>
    </location>
</feature>
<feature type="region of interest" description="Disordered" evidence="11">
    <location>
        <begin position="320"/>
        <end position="349"/>
    </location>
</feature>
<evidence type="ECO:0000256" key="2">
    <source>
        <dbReference type="ARBA" id="ARBA00022448"/>
    </source>
</evidence>
<organism evidence="13 14">
    <name type="scientific">Eremothecium sinecaudum</name>
    <dbReference type="NCBI Taxonomy" id="45286"/>
    <lineage>
        <taxon>Eukaryota</taxon>
        <taxon>Fungi</taxon>
        <taxon>Dikarya</taxon>
        <taxon>Ascomycota</taxon>
        <taxon>Saccharomycotina</taxon>
        <taxon>Saccharomycetes</taxon>
        <taxon>Saccharomycetales</taxon>
        <taxon>Saccharomycetaceae</taxon>
        <taxon>Eremothecium</taxon>
    </lineage>
</organism>
<dbReference type="InterPro" id="IPR031468">
    <property type="entry name" value="SMP_LBD"/>
</dbReference>
<evidence type="ECO:0000256" key="7">
    <source>
        <dbReference type="ARBA" id="ARBA00023121"/>
    </source>
</evidence>
<keyword evidence="3 10" id="KW-1134">Transmembrane beta strand</keyword>
<evidence type="ECO:0000256" key="1">
    <source>
        <dbReference type="ARBA" id="ARBA00004370"/>
    </source>
</evidence>
<dbReference type="PROSITE" id="PS51847">
    <property type="entry name" value="SMP"/>
    <property type="match status" value="1"/>
</dbReference>
<dbReference type="InterPro" id="IPR027536">
    <property type="entry name" value="MDM34"/>
</dbReference>
<feature type="compositionally biased region" description="Basic and acidic residues" evidence="11">
    <location>
        <begin position="321"/>
        <end position="334"/>
    </location>
</feature>
<keyword evidence="7" id="KW-0446">Lipid-binding</keyword>
<evidence type="ECO:0000256" key="10">
    <source>
        <dbReference type="HAMAP-Rule" id="MF_03105"/>
    </source>
</evidence>
<comment type="function">
    <text evidence="10">Component of the ERMES/MDM complex, which serves as a molecular tether to connect the endoplasmic reticulum (ER) and mitochondria. Components of this complex are involved in the control of mitochondrial shape and protein biogenesis, and function in nonvesicular lipid trafficking between the ER and mitochondria. MDM34 is required for the interaction of the ER-resident membrane protein MMM1 and the outer mitochondrial membrane-resident beta-barrel protein MDM10.</text>
</comment>
<evidence type="ECO:0000256" key="11">
    <source>
        <dbReference type="SAM" id="MobiDB-lite"/>
    </source>
</evidence>
<dbReference type="PANTHER" id="PTHR28185">
    <property type="entry name" value="MITOCHONDRIAL DISTRIBUTION AND MORPHOLOGY PROTEIN 34"/>
    <property type="match status" value="1"/>
</dbReference>
<comment type="similarity">
    <text evidence="10">Belongs to the MDM34 family.</text>
</comment>
<reference evidence="13 14" key="1">
    <citation type="submission" date="2016-01" db="EMBL/GenBank/DDBJ databases">
        <title>Genome sequence of the yeast Holleya sinecauda.</title>
        <authorList>
            <person name="Dietrich F.S."/>
        </authorList>
    </citation>
    <scope>NUCLEOTIDE SEQUENCE [LARGE SCALE GENOMIC DNA]</scope>
    <source>
        <strain evidence="13 14">ATCC 58844</strain>
    </source>
</reference>
<keyword evidence="14" id="KW-1185">Reference proteome</keyword>
<dbReference type="RefSeq" id="XP_017989430.1">
    <property type="nucleotide sequence ID" value="XM_018133941.1"/>
</dbReference>
<keyword evidence="2" id="KW-0813">Transport</keyword>
<dbReference type="AlphaFoldDB" id="A0A0X8HVZ1"/>
<keyword evidence="4 10" id="KW-0812">Transmembrane</keyword>
<dbReference type="GO" id="GO:0032865">
    <property type="term" value="C:ERMES complex"/>
    <property type="evidence" value="ECO:0007669"/>
    <property type="project" value="UniProtKB-UniRule"/>
</dbReference>
<evidence type="ECO:0000259" key="12">
    <source>
        <dbReference type="PROSITE" id="PS51847"/>
    </source>
</evidence>
<dbReference type="GO" id="GO:0008289">
    <property type="term" value="F:lipid binding"/>
    <property type="evidence" value="ECO:0007669"/>
    <property type="project" value="UniProtKB-KW"/>
</dbReference>
<protein>
    <recommendedName>
        <fullName evidence="10">Mitochondrial distribution and morphology protein 34</fullName>
    </recommendedName>
</protein>
<evidence type="ECO:0000313" key="13">
    <source>
        <dbReference type="EMBL" id="AMD22434.1"/>
    </source>
</evidence>
<accession>A0A0X8HVZ1</accession>
<comment type="subunit">
    <text evidence="10">Component of the ER-mitochondria encounter structure (ERMES) or MDM complex, composed of MMM1, MDM10, MDM12 and MDM34.</text>
</comment>
<keyword evidence="5 10" id="KW-1000">Mitochondrion outer membrane</keyword>
<feature type="compositionally biased region" description="Low complexity" evidence="11">
    <location>
        <begin position="48"/>
        <end position="60"/>
    </location>
</feature>
<feature type="region of interest" description="Disordered" evidence="11">
    <location>
        <begin position="21"/>
        <end position="65"/>
    </location>
</feature>
<dbReference type="Proteomes" id="UP000243052">
    <property type="component" value="Chromosome vii"/>
</dbReference>
<dbReference type="PANTHER" id="PTHR28185:SF1">
    <property type="entry name" value="MITOCHONDRIAL DISTRIBUTION AND MORPHOLOGY PROTEIN 34"/>
    <property type="match status" value="1"/>
</dbReference>
<dbReference type="GeneID" id="28725786"/>
<evidence type="ECO:0000313" key="14">
    <source>
        <dbReference type="Proteomes" id="UP000243052"/>
    </source>
</evidence>
<evidence type="ECO:0000256" key="3">
    <source>
        <dbReference type="ARBA" id="ARBA00022452"/>
    </source>
</evidence>
<dbReference type="GO" id="GO:0007005">
    <property type="term" value="P:mitochondrion organization"/>
    <property type="evidence" value="ECO:0007669"/>
    <property type="project" value="InterPro"/>
</dbReference>
<comment type="domain">
    <text evidence="10">Lacks alpha-helical transmembrane segments, suggesting that it resides in the membrane via beta-sheet conformations similar to those predicted for other outer membrane proteins and porin.</text>
</comment>